<dbReference type="RefSeq" id="WP_115778777.1">
    <property type="nucleotide sequence ID" value="NZ_BMHL01000005.1"/>
</dbReference>
<gene>
    <name evidence="3" type="ORF">GCM10011400_33400</name>
</gene>
<evidence type="ECO:0000256" key="1">
    <source>
        <dbReference type="SAM" id="SignalP"/>
    </source>
</evidence>
<protein>
    <recommendedName>
        <fullName evidence="2">FecR protein domain-containing protein</fullName>
    </recommendedName>
</protein>
<feature type="chain" id="PRO_5045043300" description="FecR protein domain-containing protein" evidence="1">
    <location>
        <begin position="26"/>
        <end position="217"/>
    </location>
</feature>
<dbReference type="PANTHER" id="PTHR38731">
    <property type="entry name" value="LIPL45-RELATED LIPOPROTEIN-RELATED"/>
    <property type="match status" value="1"/>
</dbReference>
<name>A0ABQ1MVB7_9BURK</name>
<feature type="domain" description="FecR protein" evidence="2">
    <location>
        <begin position="61"/>
        <end position="172"/>
    </location>
</feature>
<evidence type="ECO:0000313" key="4">
    <source>
        <dbReference type="Proteomes" id="UP000602004"/>
    </source>
</evidence>
<proteinExistence type="predicted"/>
<comment type="caution">
    <text evidence="3">The sequence shown here is derived from an EMBL/GenBank/DDBJ whole genome shotgun (WGS) entry which is preliminary data.</text>
</comment>
<evidence type="ECO:0000313" key="3">
    <source>
        <dbReference type="EMBL" id="GGC43714.1"/>
    </source>
</evidence>
<dbReference type="PANTHER" id="PTHR38731:SF1">
    <property type="entry name" value="FECR PROTEIN DOMAIN-CONTAINING PROTEIN"/>
    <property type="match status" value="1"/>
</dbReference>
<dbReference type="Pfam" id="PF04773">
    <property type="entry name" value="FecR"/>
    <property type="match status" value="1"/>
</dbReference>
<reference evidence="4" key="1">
    <citation type="journal article" date="2019" name="Int. J. Syst. Evol. Microbiol.">
        <title>The Global Catalogue of Microorganisms (GCM) 10K type strain sequencing project: providing services to taxonomists for standard genome sequencing and annotation.</title>
        <authorList>
            <consortium name="The Broad Institute Genomics Platform"/>
            <consortium name="The Broad Institute Genome Sequencing Center for Infectious Disease"/>
            <person name="Wu L."/>
            <person name="Ma J."/>
        </authorList>
    </citation>
    <scope>NUCLEOTIDE SEQUENCE [LARGE SCALE GENOMIC DNA]</scope>
    <source>
        <strain evidence="4">CGMCC 1.15103</strain>
    </source>
</reference>
<feature type="signal peptide" evidence="1">
    <location>
        <begin position="1"/>
        <end position="25"/>
    </location>
</feature>
<organism evidence="3 4">
    <name type="scientific">Paraburkholderia caffeinilytica</name>
    <dbReference type="NCBI Taxonomy" id="1761016"/>
    <lineage>
        <taxon>Bacteria</taxon>
        <taxon>Pseudomonadati</taxon>
        <taxon>Pseudomonadota</taxon>
        <taxon>Betaproteobacteria</taxon>
        <taxon>Burkholderiales</taxon>
        <taxon>Burkholderiaceae</taxon>
        <taxon>Paraburkholderia</taxon>
    </lineage>
</organism>
<dbReference type="Proteomes" id="UP000602004">
    <property type="component" value="Unassembled WGS sequence"/>
</dbReference>
<accession>A0ABQ1MVB7</accession>
<sequence length="217" mass="23023">MRSFFRLCACLGALVAMSAASVARADAPAGTIAYTAGVVAIEAAGGTKRFAVAGSALERGDTIQTMKNAEAVLLMADHQRIYLKGDTVYRIDDYRFGEDDPARNVSVASLLKGGLRVISGLIGKQGNPDAYQLKTQTATIGIRGTEWSVLECGLQCSGDEAGEHVRVYHGTIDVRTDVDHHELSEGYGTIIRSRHSTFDAMSGTNVKSVVPSPAACK</sequence>
<keyword evidence="4" id="KW-1185">Reference proteome</keyword>
<evidence type="ECO:0000259" key="2">
    <source>
        <dbReference type="Pfam" id="PF04773"/>
    </source>
</evidence>
<dbReference type="EMBL" id="BMHL01000005">
    <property type="protein sequence ID" value="GGC43714.1"/>
    <property type="molecule type" value="Genomic_DNA"/>
</dbReference>
<keyword evidence="1" id="KW-0732">Signal</keyword>
<dbReference type="InterPro" id="IPR006860">
    <property type="entry name" value="FecR"/>
</dbReference>